<dbReference type="Gene3D" id="1.10.443.10">
    <property type="entry name" value="Intergrase catalytic core"/>
    <property type="match status" value="1"/>
</dbReference>
<gene>
    <name evidence="8" type="ORF">DZF91_07505</name>
</gene>
<dbReference type="InterPro" id="IPR013762">
    <property type="entry name" value="Integrase-like_cat_sf"/>
</dbReference>
<dbReference type="GO" id="GO:0003677">
    <property type="term" value="F:DNA binding"/>
    <property type="evidence" value="ECO:0007669"/>
    <property type="project" value="UniProtKB-UniRule"/>
</dbReference>
<dbReference type="PROSITE" id="PS51900">
    <property type="entry name" value="CB"/>
    <property type="match status" value="1"/>
</dbReference>
<evidence type="ECO:0000256" key="4">
    <source>
        <dbReference type="ARBA" id="ARBA00023172"/>
    </source>
</evidence>
<dbReference type="EMBL" id="QURH01000144">
    <property type="protein sequence ID" value="RFU42255.1"/>
    <property type="molecule type" value="Genomic_DNA"/>
</dbReference>
<dbReference type="InterPro" id="IPR004107">
    <property type="entry name" value="Integrase_SAM-like_N"/>
</dbReference>
<keyword evidence="3 5" id="KW-0238">DNA-binding</keyword>
<dbReference type="PANTHER" id="PTHR30349">
    <property type="entry name" value="PHAGE INTEGRASE-RELATED"/>
    <property type="match status" value="1"/>
</dbReference>
<proteinExistence type="inferred from homology"/>
<evidence type="ECO:0000313" key="8">
    <source>
        <dbReference type="EMBL" id="RFU42255.1"/>
    </source>
</evidence>
<dbReference type="PROSITE" id="PS51898">
    <property type="entry name" value="TYR_RECOMBINASE"/>
    <property type="match status" value="1"/>
</dbReference>
<dbReference type="InterPro" id="IPR050090">
    <property type="entry name" value="Tyrosine_recombinase_XerCD"/>
</dbReference>
<dbReference type="Gene3D" id="1.10.150.130">
    <property type="match status" value="1"/>
</dbReference>
<comment type="caution">
    <text evidence="8">The sequence shown here is derived from an EMBL/GenBank/DDBJ whole genome shotgun (WGS) entry which is preliminary data.</text>
</comment>
<organism evidence="8 9">
    <name type="scientific">Actinomadura logoneensis</name>
    <dbReference type="NCBI Taxonomy" id="2293572"/>
    <lineage>
        <taxon>Bacteria</taxon>
        <taxon>Bacillati</taxon>
        <taxon>Actinomycetota</taxon>
        <taxon>Actinomycetes</taxon>
        <taxon>Streptosporangiales</taxon>
        <taxon>Thermomonosporaceae</taxon>
        <taxon>Actinomadura</taxon>
    </lineage>
</organism>
<keyword evidence="2" id="KW-0229">DNA integration</keyword>
<dbReference type="GO" id="GO:0006310">
    <property type="term" value="P:DNA recombination"/>
    <property type="evidence" value="ECO:0007669"/>
    <property type="project" value="UniProtKB-KW"/>
</dbReference>
<accession>A0A372JQE1</accession>
<evidence type="ECO:0000256" key="2">
    <source>
        <dbReference type="ARBA" id="ARBA00022908"/>
    </source>
</evidence>
<dbReference type="PANTHER" id="PTHR30349:SF64">
    <property type="entry name" value="PROPHAGE INTEGRASE INTD-RELATED"/>
    <property type="match status" value="1"/>
</dbReference>
<evidence type="ECO:0000256" key="5">
    <source>
        <dbReference type="PROSITE-ProRule" id="PRU01248"/>
    </source>
</evidence>
<dbReference type="Proteomes" id="UP000261811">
    <property type="component" value="Unassembled WGS sequence"/>
</dbReference>
<name>A0A372JQE1_9ACTN</name>
<dbReference type="GO" id="GO:0015074">
    <property type="term" value="P:DNA integration"/>
    <property type="evidence" value="ECO:0007669"/>
    <property type="project" value="UniProtKB-KW"/>
</dbReference>
<dbReference type="AlphaFoldDB" id="A0A372JQE1"/>
<dbReference type="InterPro" id="IPR044068">
    <property type="entry name" value="CB"/>
</dbReference>
<dbReference type="OrthoDB" id="4020134at2"/>
<evidence type="ECO:0000256" key="3">
    <source>
        <dbReference type="ARBA" id="ARBA00023125"/>
    </source>
</evidence>
<keyword evidence="4" id="KW-0233">DNA recombination</keyword>
<evidence type="ECO:0000256" key="1">
    <source>
        <dbReference type="ARBA" id="ARBA00008857"/>
    </source>
</evidence>
<feature type="domain" description="Tyr recombinase" evidence="6">
    <location>
        <begin position="172"/>
        <end position="461"/>
    </location>
</feature>
<dbReference type="InterPro" id="IPR002104">
    <property type="entry name" value="Integrase_catalytic"/>
</dbReference>
<feature type="domain" description="Core-binding (CB)" evidence="7">
    <location>
        <begin position="48"/>
        <end position="137"/>
    </location>
</feature>
<dbReference type="InterPro" id="IPR010998">
    <property type="entry name" value="Integrase_recombinase_N"/>
</dbReference>
<evidence type="ECO:0000313" key="9">
    <source>
        <dbReference type="Proteomes" id="UP000261811"/>
    </source>
</evidence>
<dbReference type="RefSeq" id="WP_117356756.1">
    <property type="nucleotide sequence ID" value="NZ_QURH01000144.1"/>
</dbReference>
<dbReference type="SUPFAM" id="SSF56349">
    <property type="entry name" value="DNA breaking-rejoining enzymes"/>
    <property type="match status" value="2"/>
</dbReference>
<reference evidence="8 9" key="1">
    <citation type="submission" date="2018-08" db="EMBL/GenBank/DDBJ databases">
        <title>Actinomadura jelena sp. nov., a novel Actinomycete isolated from soil in Chad.</title>
        <authorList>
            <person name="Shi L."/>
        </authorList>
    </citation>
    <scope>NUCLEOTIDE SEQUENCE [LARGE SCALE GENOMIC DNA]</scope>
    <source>
        <strain evidence="8 9">NEAU-G17</strain>
    </source>
</reference>
<dbReference type="Pfam" id="PF02899">
    <property type="entry name" value="Phage_int_SAM_1"/>
    <property type="match status" value="1"/>
</dbReference>
<evidence type="ECO:0000259" key="7">
    <source>
        <dbReference type="PROSITE" id="PS51900"/>
    </source>
</evidence>
<sequence length="504" mass="56900">MPWELYYCREERLVSVLGDPLVMRAEAVLQRAAQRRREGQPFLLSPSGRPDRRINEWFASVELRSLARSTWRKYATCLRVWLNFLECVDTAWDEATPSRVEDFKTWRLQDPGNDRRVRAGTVHTDLTVLKQFYGWAQRTHSVASPVVMRMLYVPGAGRVERVAAAPAAVRDSDVKWFDPQGYARYRDLGLLGLTGEGADDPSWRGRNPQRDAAFAEGLYGTGLRLSEWASVLDVELPFDDPARQYWTCRLADAVAKGGYGRRYWMPRSVLTETLSYIEGERAAAVRRARAVGRYERLDDVVVLVRVMGRRRVQVRRPSGGLETVSLDVLAPRERGRLFWESGEGLEPVAVWLNEDGMPRAPHGWHHTFATANRRLARMGLAGFAGAPHMLRHSFALRWFAVGRMIYGQRLAHLSSEETKDFRAEFGSTWSLVQTLLGHRNPQTTMAVYLEPFRSLEVELLLAHAEGVAASGLLRDLFAGEPRVLGDPLAEPASAGRVGEGAGQW</sequence>
<dbReference type="InterPro" id="IPR011010">
    <property type="entry name" value="DNA_brk_join_enz"/>
</dbReference>
<protein>
    <submittedName>
        <fullName evidence="8">Uncharacterized protein</fullName>
    </submittedName>
</protein>
<evidence type="ECO:0000259" key="6">
    <source>
        <dbReference type="PROSITE" id="PS51898"/>
    </source>
</evidence>
<comment type="similarity">
    <text evidence="1">Belongs to the 'phage' integrase family.</text>
</comment>
<keyword evidence="9" id="KW-1185">Reference proteome</keyword>